<evidence type="ECO:0000313" key="4">
    <source>
        <dbReference type="Proteomes" id="UP001301769"/>
    </source>
</evidence>
<sequence>MSSPGRIRAVLIVLSLATVTTAFTSFQPLCTAPTSAVSYVAIPNSRGTIEIVWACVFAIFACTWTVHHPNLPRQRRKGRRGWGENMKCDLRDFWESTKLAFYTIIAPEAIVSVACSELLSAYWILGEHGIHCDEPLNDSDSWTISEIQFANMGGFTTLVEGETPGKAGTLYHLTAFEILNMWEEGRLLKGLPRIDLDELYDRSKCDFFVKTLSVAEILWSVLQVLIRVARNLVVSPLELAVLAFSACACITYALYWMKPKNVYTTIHVPLASPQLVPAADLARYRQHNEVHIVREFLLPPIGCMKAQMHHVRPAGDPLCSVTSLRIPRGSHYANVVPRIAGYFAAALFGGIHAAAWQFPFPSATELCAWRCATIYTAIYGPITFSQDLLLRRHRTVQKSVFCVLTWLYVIARLVIISEMVRTMFYLPTESFMPTWVPEWTTHRHVWAGTRPS</sequence>
<name>A0AAN6XXL5_9PEZI</name>
<keyword evidence="1" id="KW-0472">Membrane</keyword>
<evidence type="ECO:0000256" key="2">
    <source>
        <dbReference type="SAM" id="SignalP"/>
    </source>
</evidence>
<dbReference type="AlphaFoldDB" id="A0AAN6XXL5"/>
<feature type="transmembrane region" description="Helical" evidence="1">
    <location>
        <begin position="207"/>
        <end position="226"/>
    </location>
</feature>
<protein>
    <recommendedName>
        <fullName evidence="5">Integral membrane protein</fullName>
    </recommendedName>
</protein>
<keyword evidence="2" id="KW-0732">Signal</keyword>
<feature type="transmembrane region" description="Helical" evidence="1">
    <location>
        <begin position="48"/>
        <end position="67"/>
    </location>
</feature>
<evidence type="ECO:0000256" key="1">
    <source>
        <dbReference type="SAM" id="Phobius"/>
    </source>
</evidence>
<dbReference type="EMBL" id="MU858229">
    <property type="protein sequence ID" value="KAK4208789.1"/>
    <property type="molecule type" value="Genomic_DNA"/>
</dbReference>
<feature type="transmembrane region" description="Helical" evidence="1">
    <location>
        <begin position="232"/>
        <end position="255"/>
    </location>
</feature>
<comment type="caution">
    <text evidence="3">The sequence shown here is derived from an EMBL/GenBank/DDBJ whole genome shotgun (WGS) entry which is preliminary data.</text>
</comment>
<proteinExistence type="predicted"/>
<feature type="chain" id="PRO_5042992520" description="Integral membrane protein" evidence="2">
    <location>
        <begin position="23"/>
        <end position="452"/>
    </location>
</feature>
<accession>A0AAN6XXL5</accession>
<organism evidence="3 4">
    <name type="scientific">Rhypophila decipiens</name>
    <dbReference type="NCBI Taxonomy" id="261697"/>
    <lineage>
        <taxon>Eukaryota</taxon>
        <taxon>Fungi</taxon>
        <taxon>Dikarya</taxon>
        <taxon>Ascomycota</taxon>
        <taxon>Pezizomycotina</taxon>
        <taxon>Sordariomycetes</taxon>
        <taxon>Sordariomycetidae</taxon>
        <taxon>Sordariales</taxon>
        <taxon>Naviculisporaceae</taxon>
        <taxon>Rhypophila</taxon>
    </lineage>
</organism>
<dbReference type="Proteomes" id="UP001301769">
    <property type="component" value="Unassembled WGS sequence"/>
</dbReference>
<dbReference type="PANTHER" id="PTHR35043:SF7">
    <property type="entry name" value="TRANSCRIPTION FACTOR DOMAIN-CONTAINING PROTEIN"/>
    <property type="match status" value="1"/>
</dbReference>
<evidence type="ECO:0008006" key="5">
    <source>
        <dbReference type="Google" id="ProtNLM"/>
    </source>
</evidence>
<keyword evidence="1" id="KW-1133">Transmembrane helix</keyword>
<evidence type="ECO:0000313" key="3">
    <source>
        <dbReference type="EMBL" id="KAK4208789.1"/>
    </source>
</evidence>
<keyword evidence="1" id="KW-0812">Transmembrane</keyword>
<reference evidence="3" key="1">
    <citation type="journal article" date="2023" name="Mol. Phylogenet. Evol.">
        <title>Genome-scale phylogeny and comparative genomics of the fungal order Sordariales.</title>
        <authorList>
            <person name="Hensen N."/>
            <person name="Bonometti L."/>
            <person name="Westerberg I."/>
            <person name="Brannstrom I.O."/>
            <person name="Guillou S."/>
            <person name="Cros-Aarteil S."/>
            <person name="Calhoun S."/>
            <person name="Haridas S."/>
            <person name="Kuo A."/>
            <person name="Mondo S."/>
            <person name="Pangilinan J."/>
            <person name="Riley R."/>
            <person name="LaButti K."/>
            <person name="Andreopoulos B."/>
            <person name="Lipzen A."/>
            <person name="Chen C."/>
            <person name="Yan M."/>
            <person name="Daum C."/>
            <person name="Ng V."/>
            <person name="Clum A."/>
            <person name="Steindorff A."/>
            <person name="Ohm R.A."/>
            <person name="Martin F."/>
            <person name="Silar P."/>
            <person name="Natvig D.O."/>
            <person name="Lalanne C."/>
            <person name="Gautier V."/>
            <person name="Ament-Velasquez S.L."/>
            <person name="Kruys A."/>
            <person name="Hutchinson M.I."/>
            <person name="Powell A.J."/>
            <person name="Barry K."/>
            <person name="Miller A.N."/>
            <person name="Grigoriev I.V."/>
            <person name="Debuchy R."/>
            <person name="Gladieux P."/>
            <person name="Hiltunen Thoren M."/>
            <person name="Johannesson H."/>
        </authorList>
    </citation>
    <scope>NUCLEOTIDE SEQUENCE</scope>
    <source>
        <strain evidence="3">PSN293</strain>
    </source>
</reference>
<feature type="transmembrane region" description="Helical" evidence="1">
    <location>
        <begin position="400"/>
        <end position="420"/>
    </location>
</feature>
<dbReference type="PANTHER" id="PTHR35043">
    <property type="entry name" value="TRANSCRIPTION FACTOR DOMAIN-CONTAINING PROTEIN"/>
    <property type="match status" value="1"/>
</dbReference>
<reference evidence="3" key="2">
    <citation type="submission" date="2023-05" db="EMBL/GenBank/DDBJ databases">
        <authorList>
            <consortium name="Lawrence Berkeley National Laboratory"/>
            <person name="Steindorff A."/>
            <person name="Hensen N."/>
            <person name="Bonometti L."/>
            <person name="Westerberg I."/>
            <person name="Brannstrom I.O."/>
            <person name="Guillou S."/>
            <person name="Cros-Aarteil S."/>
            <person name="Calhoun S."/>
            <person name="Haridas S."/>
            <person name="Kuo A."/>
            <person name="Mondo S."/>
            <person name="Pangilinan J."/>
            <person name="Riley R."/>
            <person name="Labutti K."/>
            <person name="Andreopoulos B."/>
            <person name="Lipzen A."/>
            <person name="Chen C."/>
            <person name="Yanf M."/>
            <person name="Daum C."/>
            <person name="Ng V."/>
            <person name="Clum A."/>
            <person name="Ohm R."/>
            <person name="Martin F."/>
            <person name="Silar P."/>
            <person name="Natvig D."/>
            <person name="Lalanne C."/>
            <person name="Gautier V."/>
            <person name="Ament-Velasquez S.L."/>
            <person name="Kruys A."/>
            <person name="Hutchinson M.I."/>
            <person name="Powell A.J."/>
            <person name="Barry K."/>
            <person name="Miller A.N."/>
            <person name="Grigoriev I.V."/>
            <person name="Debuchy R."/>
            <person name="Gladieux P."/>
            <person name="Thoren M.H."/>
            <person name="Johannesson H."/>
        </authorList>
    </citation>
    <scope>NUCLEOTIDE SEQUENCE</scope>
    <source>
        <strain evidence="3">PSN293</strain>
    </source>
</reference>
<gene>
    <name evidence="3" type="ORF">QBC37DRAFT_325081</name>
</gene>
<keyword evidence="4" id="KW-1185">Reference proteome</keyword>
<feature type="signal peptide" evidence="2">
    <location>
        <begin position="1"/>
        <end position="22"/>
    </location>
</feature>